<dbReference type="AlphaFoldDB" id="A0A212KC38"/>
<proteinExistence type="predicted"/>
<dbReference type="EMBL" id="FLUO01000001">
    <property type="protein sequence ID" value="SBW09279.1"/>
    <property type="molecule type" value="Genomic_DNA"/>
</dbReference>
<evidence type="ECO:0000313" key="2">
    <source>
        <dbReference type="EMBL" id="SBW09279.1"/>
    </source>
</evidence>
<gene>
    <name evidence="2" type="ORF">KL86APRO_12558</name>
</gene>
<evidence type="ECO:0000256" key="1">
    <source>
        <dbReference type="SAM" id="MobiDB-lite"/>
    </source>
</evidence>
<sequence length="171" mass="18990">MAFALRSRRHPETSSTCRQLSHRPAPWSLPKRSKGLNMKKHLIEHRRQGFVLDSAKLDVQTADGVLQLAMCMEAGTHRVLTTGLGTDRDGAMVAAFRKAVEQDGVPIVVEIDNAASLPQLVRECWLQGVEIISLAPFNPYSGSIERQMRRFREQARAVYGIAPQDIDGGRA</sequence>
<feature type="region of interest" description="Disordered" evidence="1">
    <location>
        <begin position="1"/>
        <end position="28"/>
    </location>
</feature>
<protein>
    <recommendedName>
        <fullName evidence="3">Integrase catalytic domain-containing protein</fullName>
    </recommendedName>
</protein>
<name>A0A212KC38_9PROT</name>
<reference evidence="2" key="1">
    <citation type="submission" date="2016-04" db="EMBL/GenBank/DDBJ databases">
        <authorList>
            <person name="Evans L.H."/>
            <person name="Alamgir A."/>
            <person name="Owens N."/>
            <person name="Weber N.D."/>
            <person name="Virtaneva K."/>
            <person name="Barbian K."/>
            <person name="Babar A."/>
            <person name="Rosenke K."/>
        </authorList>
    </citation>
    <scope>NUCLEOTIDE SEQUENCE</scope>
    <source>
        <strain evidence="2">86</strain>
    </source>
</reference>
<evidence type="ECO:0008006" key="3">
    <source>
        <dbReference type="Google" id="ProtNLM"/>
    </source>
</evidence>
<organism evidence="2">
    <name type="scientific">uncultured Alphaproteobacteria bacterium</name>
    <dbReference type="NCBI Taxonomy" id="91750"/>
    <lineage>
        <taxon>Bacteria</taxon>
        <taxon>Pseudomonadati</taxon>
        <taxon>Pseudomonadota</taxon>
        <taxon>Alphaproteobacteria</taxon>
        <taxon>environmental samples</taxon>
    </lineage>
</organism>
<accession>A0A212KC38</accession>